<keyword evidence="1" id="KW-0812">Transmembrane</keyword>
<reference evidence="2 3" key="1">
    <citation type="submission" date="2019-02" db="EMBL/GenBank/DDBJ databases">
        <title>Deep-cultivation of Planctomycetes and their phenomic and genomic characterization uncovers novel biology.</title>
        <authorList>
            <person name="Wiegand S."/>
            <person name="Jogler M."/>
            <person name="Boedeker C."/>
            <person name="Pinto D."/>
            <person name="Vollmers J."/>
            <person name="Rivas-Marin E."/>
            <person name="Kohn T."/>
            <person name="Peeters S.H."/>
            <person name="Heuer A."/>
            <person name="Rast P."/>
            <person name="Oberbeckmann S."/>
            <person name="Bunk B."/>
            <person name="Jeske O."/>
            <person name="Meyerdierks A."/>
            <person name="Storesund J.E."/>
            <person name="Kallscheuer N."/>
            <person name="Luecker S."/>
            <person name="Lage O.M."/>
            <person name="Pohl T."/>
            <person name="Merkel B.J."/>
            <person name="Hornburger P."/>
            <person name="Mueller R.-W."/>
            <person name="Bruemmer F."/>
            <person name="Labrenz M."/>
            <person name="Spormann A.M."/>
            <person name="Op den Camp H."/>
            <person name="Overmann J."/>
            <person name="Amann R."/>
            <person name="Jetten M.S.M."/>
            <person name="Mascher T."/>
            <person name="Medema M.H."/>
            <person name="Devos D.P."/>
            <person name="Kaster A.-K."/>
            <person name="Ovreas L."/>
            <person name="Rohde M."/>
            <person name="Galperin M.Y."/>
            <person name="Jogler C."/>
        </authorList>
    </citation>
    <scope>NUCLEOTIDE SEQUENCE [LARGE SCALE GENOMIC DNA]</scope>
    <source>
        <strain evidence="2 3">Pla85_3_4</strain>
    </source>
</reference>
<feature type="transmembrane region" description="Helical" evidence="1">
    <location>
        <begin position="60"/>
        <end position="81"/>
    </location>
</feature>
<keyword evidence="1" id="KW-0472">Membrane</keyword>
<gene>
    <name evidence="2" type="ORF">Pla8534_47840</name>
</gene>
<dbReference type="KEGG" id="lcre:Pla8534_47840"/>
<dbReference type="Proteomes" id="UP000317648">
    <property type="component" value="Chromosome"/>
</dbReference>
<name>A0A518DYN4_9BACT</name>
<protein>
    <submittedName>
        <fullName evidence="2">Uncharacterized protein</fullName>
    </submittedName>
</protein>
<keyword evidence="1" id="KW-1133">Transmembrane helix</keyword>
<dbReference type="EMBL" id="CP036433">
    <property type="protein sequence ID" value="QDU96959.1"/>
    <property type="molecule type" value="Genomic_DNA"/>
</dbReference>
<dbReference type="RefSeq" id="WP_145055692.1">
    <property type="nucleotide sequence ID" value="NZ_CP036433.1"/>
</dbReference>
<dbReference type="AlphaFoldDB" id="A0A518DYN4"/>
<accession>A0A518DYN4</accession>
<proteinExistence type="predicted"/>
<evidence type="ECO:0000313" key="3">
    <source>
        <dbReference type="Proteomes" id="UP000317648"/>
    </source>
</evidence>
<feature type="transmembrane region" description="Helical" evidence="1">
    <location>
        <begin position="21"/>
        <end position="40"/>
    </location>
</feature>
<keyword evidence="3" id="KW-1185">Reference proteome</keyword>
<evidence type="ECO:0000313" key="2">
    <source>
        <dbReference type="EMBL" id="QDU96959.1"/>
    </source>
</evidence>
<organism evidence="2 3">
    <name type="scientific">Lignipirellula cremea</name>
    <dbReference type="NCBI Taxonomy" id="2528010"/>
    <lineage>
        <taxon>Bacteria</taxon>
        <taxon>Pseudomonadati</taxon>
        <taxon>Planctomycetota</taxon>
        <taxon>Planctomycetia</taxon>
        <taxon>Pirellulales</taxon>
        <taxon>Pirellulaceae</taxon>
        <taxon>Lignipirellula</taxon>
    </lineage>
</organism>
<sequence>MRLSSRFQEWSKSCFASKQKYVWQIGVLGFGLPMGLWFVFAIVRPELSDLSLGAQLLLEIPATLLFGLACGWCWGQAMWALRPFWYRPTDASKSPPQG</sequence>
<evidence type="ECO:0000256" key="1">
    <source>
        <dbReference type="SAM" id="Phobius"/>
    </source>
</evidence>